<dbReference type="Proteomes" id="UP000636394">
    <property type="component" value="Unassembled WGS sequence"/>
</dbReference>
<dbReference type="RefSeq" id="WP_166340561.1">
    <property type="nucleotide sequence ID" value="NZ_WPCR01000024.1"/>
</dbReference>
<comment type="caution">
    <text evidence="2">The sequence shown here is derived from an EMBL/GenBank/DDBJ whole genome shotgun (WGS) entry which is preliminary data.</text>
</comment>
<dbReference type="EMBL" id="WPCR01000024">
    <property type="protein sequence ID" value="NHM15036.1"/>
    <property type="molecule type" value="Genomic_DNA"/>
</dbReference>
<gene>
    <name evidence="2" type="ORF">GMI68_09795</name>
</gene>
<accession>A0ABX0IMK8</accession>
<dbReference type="InterPro" id="IPR018647">
    <property type="entry name" value="SLFN_3-like_DNA/RNA_helicase"/>
</dbReference>
<dbReference type="SUPFAM" id="SSF52540">
    <property type="entry name" value="P-loop containing nucleoside triphosphate hydrolases"/>
    <property type="match status" value="1"/>
</dbReference>
<evidence type="ECO:0000313" key="2">
    <source>
        <dbReference type="EMBL" id="NHM15036.1"/>
    </source>
</evidence>
<reference evidence="2 3" key="1">
    <citation type="submission" date="2019-11" db="EMBL/GenBank/DDBJ databases">
        <title>Eggerthellaceae novel genus isolated from the rectal contents of marmort.</title>
        <authorList>
            <person name="Zhang G."/>
        </authorList>
    </citation>
    <scope>NUCLEOTIDE SEQUENCE [LARGE SCALE GENOMIC DNA]</scope>
    <source>
        <strain evidence="3">zg-886</strain>
    </source>
</reference>
<sequence>MISIETSASAQRPSGASSFFVDRGPFYPGSQIDIAAFDLERDKILDWPVVYILANDREAYVGQTTSAATRINQHGANVEKQDFESVNIIYHDEFNASVVTDYEHRLIGLMHADGRYRLTNKNDGMTETSYFSKGEYAAMFEDLWEELRKLELADHSIADIEETEVFKYSPYKGLTVDQRVALDAILAAIRDGIEDSKPIVVEGMPGTGKTVLAIYLLKMLKDDPAYKGLNVRIVEPVTSLRETLRKSLRNVGGLDPGDVIAPTDLVKPEMGYSPDGGKCFDIVLVDEAHKLKRRKNLGTQFGNYDRVTRELGLADDATQMDWVIAQAKLPVFFYDPLQSIGPSCLGMSAMRSALGGALDDPIELYSQMRVKGGRAYLDYVRAILDAGEPEFETFGEYDFVLHKNFADFVDSFERDCGKHELSRMVAGYAWKWESNPKKCKDPAVRDIVIDGIGLKWNCTYDNWVVKGAEDPRIAHEVGCIHSTQGYDLSYAYVIIGNDLAYDPETGTLVADKANYYDRNGYATASREELDQYIKNIYYVLLTRGVLGTHVYAVNPEMRQYLSKFLPQSV</sequence>
<proteinExistence type="predicted"/>
<dbReference type="CDD" id="cd10439">
    <property type="entry name" value="GIY-YIG_COG3410"/>
    <property type="match status" value="1"/>
</dbReference>
<evidence type="ECO:0000259" key="1">
    <source>
        <dbReference type="Pfam" id="PF09848"/>
    </source>
</evidence>
<dbReference type="Gene3D" id="3.40.50.300">
    <property type="entry name" value="P-loop containing nucleotide triphosphate hydrolases"/>
    <property type="match status" value="1"/>
</dbReference>
<dbReference type="Pfam" id="PF09848">
    <property type="entry name" value="SLFN-g3_helicase"/>
    <property type="match status" value="1"/>
</dbReference>
<name>A0ABX0IMK8_9ACTN</name>
<dbReference type="InterPro" id="IPR027417">
    <property type="entry name" value="P-loop_NTPase"/>
</dbReference>
<organism evidence="2 3">
    <name type="scientific">Xiamenia xianingshaonis</name>
    <dbReference type="NCBI Taxonomy" id="2682776"/>
    <lineage>
        <taxon>Bacteria</taxon>
        <taxon>Bacillati</taxon>
        <taxon>Actinomycetota</taxon>
        <taxon>Coriobacteriia</taxon>
        <taxon>Eggerthellales</taxon>
        <taxon>Eggerthellaceae</taxon>
        <taxon>Xiamenia</taxon>
    </lineage>
</organism>
<feature type="domain" description="Schlafen group 3-like DNA/RNA helicase" evidence="1">
    <location>
        <begin position="199"/>
        <end position="553"/>
    </location>
</feature>
<protein>
    <submittedName>
        <fullName evidence="2">DUF2075 domain-containing protein</fullName>
    </submittedName>
</protein>
<evidence type="ECO:0000313" key="3">
    <source>
        <dbReference type="Proteomes" id="UP000636394"/>
    </source>
</evidence>
<keyword evidence="3" id="KW-1185">Reference proteome</keyword>